<evidence type="ECO:0000256" key="1">
    <source>
        <dbReference type="SAM" id="MobiDB-lite"/>
    </source>
</evidence>
<feature type="region of interest" description="Disordered" evidence="1">
    <location>
        <begin position="1"/>
        <end position="20"/>
    </location>
</feature>
<reference evidence="3 4" key="1">
    <citation type="submission" date="2020-08" db="EMBL/GenBank/DDBJ databases">
        <title>Genomic Encyclopedia of Type Strains, Phase IV (KMG-IV): sequencing the most valuable type-strain genomes for metagenomic binning, comparative biology and taxonomic classification.</title>
        <authorList>
            <person name="Goeker M."/>
        </authorList>
    </citation>
    <scope>NUCLEOTIDE SEQUENCE [LARGE SCALE GENOMIC DNA]</scope>
    <source>
        <strain evidence="3 4">DSM 26575</strain>
    </source>
</reference>
<dbReference type="AlphaFoldDB" id="A0A7W6CPM4"/>
<keyword evidence="2" id="KW-0812">Transmembrane</keyword>
<dbReference type="EMBL" id="JACIDW010000001">
    <property type="protein sequence ID" value="MBB3962707.1"/>
    <property type="molecule type" value="Genomic_DNA"/>
</dbReference>
<accession>A0A7W6CPM4</accession>
<evidence type="ECO:0000313" key="3">
    <source>
        <dbReference type="EMBL" id="MBB3962707.1"/>
    </source>
</evidence>
<sequence>MSDNVIQFRKPAPQKTPKPPRPWLRKLISIVAVIAAFIAAWIYFTVAG</sequence>
<evidence type="ECO:0000313" key="4">
    <source>
        <dbReference type="Proteomes" id="UP000582090"/>
    </source>
</evidence>
<comment type="caution">
    <text evidence="3">The sequence shown here is derived from an EMBL/GenBank/DDBJ whole genome shotgun (WGS) entry which is preliminary data.</text>
</comment>
<proteinExistence type="predicted"/>
<keyword evidence="4" id="KW-1185">Reference proteome</keyword>
<organism evidence="3 4">
    <name type="scientific">Rhizobium metallidurans</name>
    <dbReference type="NCBI Taxonomy" id="1265931"/>
    <lineage>
        <taxon>Bacteria</taxon>
        <taxon>Pseudomonadati</taxon>
        <taxon>Pseudomonadota</taxon>
        <taxon>Alphaproteobacteria</taxon>
        <taxon>Hyphomicrobiales</taxon>
        <taxon>Rhizobiaceae</taxon>
        <taxon>Rhizobium/Agrobacterium group</taxon>
        <taxon>Rhizobium</taxon>
    </lineage>
</organism>
<name>A0A7W6CPM4_9HYPH</name>
<dbReference type="Proteomes" id="UP000582090">
    <property type="component" value="Unassembled WGS sequence"/>
</dbReference>
<dbReference type="RefSeq" id="WP_183898427.1">
    <property type="nucleotide sequence ID" value="NZ_JACIDW010000001.1"/>
</dbReference>
<keyword evidence="2" id="KW-1133">Transmembrane helix</keyword>
<evidence type="ECO:0000256" key="2">
    <source>
        <dbReference type="SAM" id="Phobius"/>
    </source>
</evidence>
<keyword evidence="2" id="KW-0472">Membrane</keyword>
<feature type="transmembrane region" description="Helical" evidence="2">
    <location>
        <begin position="27"/>
        <end position="46"/>
    </location>
</feature>
<gene>
    <name evidence="3" type="ORF">GGQ67_000325</name>
</gene>
<protein>
    <submittedName>
        <fullName evidence="3">Uncharacterized protein</fullName>
    </submittedName>
</protein>